<feature type="signal peptide" evidence="2">
    <location>
        <begin position="1"/>
        <end position="17"/>
    </location>
</feature>
<dbReference type="RefSeq" id="WP_131185239.1">
    <property type="nucleotide sequence ID" value="NZ_QJUO01000024.1"/>
</dbReference>
<dbReference type="PROSITE" id="PS51257">
    <property type="entry name" value="PROKAR_LIPOPROTEIN"/>
    <property type="match status" value="1"/>
</dbReference>
<name>A0A4Q9RBF5_9GAMM</name>
<organism evidence="3 4">
    <name type="scientific">Stutzerimonas kirkiae</name>
    <dbReference type="NCBI Taxonomy" id="2211392"/>
    <lineage>
        <taxon>Bacteria</taxon>
        <taxon>Pseudomonadati</taxon>
        <taxon>Pseudomonadota</taxon>
        <taxon>Gammaproteobacteria</taxon>
        <taxon>Pseudomonadales</taxon>
        <taxon>Pseudomonadaceae</taxon>
        <taxon>Stutzerimonas</taxon>
    </lineage>
</organism>
<dbReference type="AlphaFoldDB" id="A0A4Q9RBF5"/>
<keyword evidence="4" id="KW-1185">Reference proteome</keyword>
<sequence length="131" mass="14639">MRALRNTLALLVLPVLAACGSNPYAPDRVPEPEDPVGRKREPVSIPAPVTPPVAAPRAPSIQKSHPRYAPPPQGNAHWDNDLGVYVLEGDVFYRERLYYRWRDGWYCAGRLDGPWEAVDMPSVPTGLRGRR</sequence>
<comment type="caution">
    <text evidence="3">The sequence shown here is derived from an EMBL/GenBank/DDBJ whole genome shotgun (WGS) entry which is preliminary data.</text>
</comment>
<protein>
    <recommendedName>
        <fullName evidence="5">Lipoprotein</fullName>
    </recommendedName>
</protein>
<accession>A0A4Q9RBF5</accession>
<evidence type="ECO:0000256" key="2">
    <source>
        <dbReference type="SAM" id="SignalP"/>
    </source>
</evidence>
<evidence type="ECO:0000313" key="4">
    <source>
        <dbReference type="Proteomes" id="UP000292639"/>
    </source>
</evidence>
<feature type="chain" id="PRO_5020206818" description="Lipoprotein" evidence="2">
    <location>
        <begin position="18"/>
        <end position="131"/>
    </location>
</feature>
<reference evidence="3 4" key="1">
    <citation type="submission" date="2018-06" db="EMBL/GenBank/DDBJ databases">
        <title>Three novel Pseudomonas species isolated from symptomatic oak.</title>
        <authorList>
            <person name="Bueno-Gonzalez V."/>
            <person name="Brady C."/>
        </authorList>
    </citation>
    <scope>NUCLEOTIDE SEQUENCE [LARGE SCALE GENOMIC DNA]</scope>
    <source>
        <strain evidence="3 4">P17C</strain>
    </source>
</reference>
<evidence type="ECO:0008006" key="5">
    <source>
        <dbReference type="Google" id="ProtNLM"/>
    </source>
</evidence>
<proteinExistence type="predicted"/>
<dbReference type="EMBL" id="QJUP01000005">
    <property type="protein sequence ID" value="TBU98261.1"/>
    <property type="molecule type" value="Genomic_DNA"/>
</dbReference>
<evidence type="ECO:0000256" key="1">
    <source>
        <dbReference type="SAM" id="MobiDB-lite"/>
    </source>
</evidence>
<feature type="compositionally biased region" description="Basic and acidic residues" evidence="1">
    <location>
        <begin position="28"/>
        <end position="42"/>
    </location>
</feature>
<evidence type="ECO:0000313" key="3">
    <source>
        <dbReference type="EMBL" id="TBU98261.1"/>
    </source>
</evidence>
<feature type="region of interest" description="Disordered" evidence="1">
    <location>
        <begin position="23"/>
        <end position="76"/>
    </location>
</feature>
<gene>
    <name evidence="3" type="ORF">DNJ96_05590</name>
</gene>
<keyword evidence="2" id="KW-0732">Signal</keyword>
<dbReference type="Proteomes" id="UP000292639">
    <property type="component" value="Unassembled WGS sequence"/>
</dbReference>